<proteinExistence type="predicted"/>
<name>A0A9D5CT60_9LILI</name>
<feature type="compositionally biased region" description="Basic and acidic residues" evidence="1">
    <location>
        <begin position="42"/>
        <end position="51"/>
    </location>
</feature>
<accession>A0A9D5CT60</accession>
<reference evidence="2" key="1">
    <citation type="submission" date="2021-03" db="EMBL/GenBank/DDBJ databases">
        <authorList>
            <person name="Li Z."/>
            <person name="Yang C."/>
        </authorList>
    </citation>
    <scope>NUCLEOTIDE SEQUENCE</scope>
    <source>
        <strain evidence="2">Dzin_1.0</strain>
        <tissue evidence="2">Leaf</tissue>
    </source>
</reference>
<feature type="compositionally biased region" description="Basic residues" evidence="1">
    <location>
        <begin position="1"/>
        <end position="10"/>
    </location>
</feature>
<dbReference type="AlphaFoldDB" id="A0A9D5CT60"/>
<feature type="region of interest" description="Disordered" evidence="1">
    <location>
        <begin position="1"/>
        <end position="106"/>
    </location>
</feature>
<evidence type="ECO:0000256" key="1">
    <source>
        <dbReference type="SAM" id="MobiDB-lite"/>
    </source>
</evidence>
<dbReference type="Proteomes" id="UP001085076">
    <property type="component" value="Miscellaneous, Linkage group lg03"/>
</dbReference>
<keyword evidence="3" id="KW-1185">Reference proteome</keyword>
<organism evidence="2 3">
    <name type="scientific">Dioscorea zingiberensis</name>
    <dbReference type="NCBI Taxonomy" id="325984"/>
    <lineage>
        <taxon>Eukaryota</taxon>
        <taxon>Viridiplantae</taxon>
        <taxon>Streptophyta</taxon>
        <taxon>Embryophyta</taxon>
        <taxon>Tracheophyta</taxon>
        <taxon>Spermatophyta</taxon>
        <taxon>Magnoliopsida</taxon>
        <taxon>Liliopsida</taxon>
        <taxon>Dioscoreales</taxon>
        <taxon>Dioscoreaceae</taxon>
        <taxon>Dioscorea</taxon>
    </lineage>
</organism>
<evidence type="ECO:0000313" key="3">
    <source>
        <dbReference type="Proteomes" id="UP001085076"/>
    </source>
</evidence>
<sequence length="148" mass="16990">MNHYFTKTRKQVVLGKDKQKKRREGNENVEGTARVEGGNKVGKVEEAKEAFEGNAEEGLEVQVDMEDASIRKERNGGEEDEDSELEDSDYNFNTDEEEVDVDNMPSSILNIDLEEENRGFDSRGEDAFLPIMVHRGVTIMFQRQMRKK</sequence>
<feature type="compositionally biased region" description="Basic and acidic residues" evidence="1">
    <location>
        <begin position="68"/>
        <end position="77"/>
    </location>
</feature>
<feature type="compositionally biased region" description="Acidic residues" evidence="1">
    <location>
        <begin position="54"/>
        <end position="67"/>
    </location>
</feature>
<reference evidence="2" key="2">
    <citation type="journal article" date="2022" name="Hortic Res">
        <title>The genome of Dioscorea zingiberensis sheds light on the biosynthesis, origin and evolution of the medicinally important diosgenin saponins.</title>
        <authorList>
            <person name="Li Y."/>
            <person name="Tan C."/>
            <person name="Li Z."/>
            <person name="Guo J."/>
            <person name="Li S."/>
            <person name="Chen X."/>
            <person name="Wang C."/>
            <person name="Dai X."/>
            <person name="Yang H."/>
            <person name="Song W."/>
            <person name="Hou L."/>
            <person name="Xu J."/>
            <person name="Tong Z."/>
            <person name="Xu A."/>
            <person name="Yuan X."/>
            <person name="Wang W."/>
            <person name="Yang Q."/>
            <person name="Chen L."/>
            <person name="Sun Z."/>
            <person name="Wang K."/>
            <person name="Pan B."/>
            <person name="Chen J."/>
            <person name="Bao Y."/>
            <person name="Liu F."/>
            <person name="Qi X."/>
            <person name="Gang D.R."/>
            <person name="Wen J."/>
            <person name="Li J."/>
        </authorList>
    </citation>
    <scope>NUCLEOTIDE SEQUENCE</scope>
    <source>
        <strain evidence="2">Dzin_1.0</strain>
    </source>
</reference>
<gene>
    <name evidence="2" type="ORF">J5N97_013392</name>
</gene>
<feature type="compositionally biased region" description="Acidic residues" evidence="1">
    <location>
        <begin position="78"/>
        <end position="101"/>
    </location>
</feature>
<comment type="caution">
    <text evidence="2">The sequence shown here is derived from an EMBL/GenBank/DDBJ whole genome shotgun (WGS) entry which is preliminary data.</text>
</comment>
<protein>
    <submittedName>
        <fullName evidence="2">Uncharacterized protein</fullName>
    </submittedName>
</protein>
<evidence type="ECO:0000313" key="2">
    <source>
        <dbReference type="EMBL" id="KAJ0977918.1"/>
    </source>
</evidence>
<dbReference type="EMBL" id="JAGGNH010000003">
    <property type="protein sequence ID" value="KAJ0977918.1"/>
    <property type="molecule type" value="Genomic_DNA"/>
</dbReference>